<accession>A0AA96ZUF5</accession>
<keyword evidence="2" id="KW-1185">Reference proteome</keyword>
<sequence length="72" mass="8560">MVFKFKETHADVANFYTNSKNKNHQQIGNKLYSLRVWRNKTDYDDVLTFNLPISMQADKAIEYAEFILEKLN</sequence>
<dbReference type="Proteomes" id="UP001303587">
    <property type="component" value="Chromosome"/>
</dbReference>
<name>A0AA96ZUF5_9EURY</name>
<protein>
    <submittedName>
        <fullName evidence="1">Uncharacterized protein</fullName>
    </submittedName>
</protein>
<dbReference type="AlphaFoldDB" id="A0AA96ZUF5"/>
<reference evidence="1 2" key="1">
    <citation type="submission" date="2023-07" db="EMBL/GenBank/DDBJ databases">
        <title>Closed genoem sequence of Methanosarcinaceae archaeon Ac7.</title>
        <authorList>
            <person name="Poehlein A."/>
            <person name="Protasov E."/>
            <person name="Platt K."/>
            <person name="Reeh H."/>
            <person name="Daniel R."/>
            <person name="Brune A."/>
        </authorList>
    </citation>
    <scope>NUCLEOTIDE SEQUENCE [LARGE SCALE GENOMIC DNA]</scope>
    <source>
        <strain evidence="1 2">Ac7</strain>
    </source>
</reference>
<proteinExistence type="predicted"/>
<evidence type="ECO:0000313" key="1">
    <source>
        <dbReference type="EMBL" id="WNY25549.1"/>
    </source>
</evidence>
<dbReference type="EMBL" id="CP131060">
    <property type="protein sequence ID" value="WNY25549.1"/>
    <property type="molecule type" value="Genomic_DNA"/>
</dbReference>
<organism evidence="1 2">
    <name type="scientific">Methanolapillus millepedarum</name>
    <dbReference type="NCBI Taxonomy" id="3028296"/>
    <lineage>
        <taxon>Archaea</taxon>
        <taxon>Methanobacteriati</taxon>
        <taxon>Methanobacteriota</taxon>
        <taxon>Stenosarchaea group</taxon>
        <taxon>Methanomicrobia</taxon>
        <taxon>Methanosarcinales</taxon>
        <taxon>Methanosarcinaceae</taxon>
        <taxon>Methanolapillus</taxon>
    </lineage>
</organism>
<gene>
    <name evidence="1" type="ORF">MsAc7_11010</name>
</gene>
<evidence type="ECO:0000313" key="2">
    <source>
        <dbReference type="Proteomes" id="UP001303587"/>
    </source>
</evidence>